<accession>A0AAV4S2D2</accession>
<proteinExistence type="predicted"/>
<keyword evidence="2" id="KW-1185">Reference proteome</keyword>
<dbReference type="Proteomes" id="UP001054945">
    <property type="component" value="Unassembled WGS sequence"/>
</dbReference>
<organism evidence="1 2">
    <name type="scientific">Caerostris extrusa</name>
    <name type="common">Bark spider</name>
    <name type="synonym">Caerostris bankana</name>
    <dbReference type="NCBI Taxonomy" id="172846"/>
    <lineage>
        <taxon>Eukaryota</taxon>
        <taxon>Metazoa</taxon>
        <taxon>Ecdysozoa</taxon>
        <taxon>Arthropoda</taxon>
        <taxon>Chelicerata</taxon>
        <taxon>Arachnida</taxon>
        <taxon>Araneae</taxon>
        <taxon>Araneomorphae</taxon>
        <taxon>Entelegynae</taxon>
        <taxon>Araneoidea</taxon>
        <taxon>Araneidae</taxon>
        <taxon>Caerostris</taxon>
    </lineage>
</organism>
<dbReference type="EMBL" id="BPLR01008789">
    <property type="protein sequence ID" value="GIY27216.1"/>
    <property type="molecule type" value="Genomic_DNA"/>
</dbReference>
<evidence type="ECO:0000313" key="2">
    <source>
        <dbReference type="Proteomes" id="UP001054945"/>
    </source>
</evidence>
<dbReference type="AlphaFoldDB" id="A0AAV4S2D2"/>
<gene>
    <name evidence="1" type="ORF">CEXT_733831</name>
</gene>
<sequence>MEEKWPANLIIAVFCFTISIKLVDDPYQVWGADGRNVESDCAQFPSSLHCHIKHLHRKGRAISYSNHSLSFSFAFLFKNFLLMMSFPKDDKIFKMSLALSYECQLKNSNTVCRNWRGEKGICCRESFLRLFLESIKENICLLSD</sequence>
<reference evidence="1 2" key="1">
    <citation type="submission" date="2021-06" db="EMBL/GenBank/DDBJ databases">
        <title>Caerostris extrusa draft genome.</title>
        <authorList>
            <person name="Kono N."/>
            <person name="Arakawa K."/>
        </authorList>
    </citation>
    <scope>NUCLEOTIDE SEQUENCE [LARGE SCALE GENOMIC DNA]</scope>
</reference>
<comment type="caution">
    <text evidence="1">The sequence shown here is derived from an EMBL/GenBank/DDBJ whole genome shotgun (WGS) entry which is preliminary data.</text>
</comment>
<protein>
    <submittedName>
        <fullName evidence="1">Uncharacterized protein</fullName>
    </submittedName>
</protein>
<evidence type="ECO:0000313" key="1">
    <source>
        <dbReference type="EMBL" id="GIY27216.1"/>
    </source>
</evidence>
<name>A0AAV4S2D2_CAEEX</name>